<evidence type="ECO:0000259" key="5">
    <source>
        <dbReference type="Pfam" id="PF22022"/>
    </source>
</evidence>
<dbReference type="PANTHER" id="PTHR30629:SF2">
    <property type="entry name" value="PROPHAGE INTEGRASE INTS-RELATED"/>
    <property type="match status" value="1"/>
</dbReference>
<dbReference type="Pfam" id="PF22022">
    <property type="entry name" value="Phage_int_M"/>
    <property type="match status" value="1"/>
</dbReference>
<comment type="similarity">
    <text evidence="1">Belongs to the 'phage' integrase family.</text>
</comment>
<dbReference type="GO" id="GO:0015074">
    <property type="term" value="P:DNA integration"/>
    <property type="evidence" value="ECO:0007669"/>
    <property type="project" value="UniProtKB-KW"/>
</dbReference>
<keyword evidence="2" id="KW-0229">DNA integration</keyword>
<dbReference type="InterPro" id="IPR053876">
    <property type="entry name" value="Phage_int_M"/>
</dbReference>
<dbReference type="InterPro" id="IPR011010">
    <property type="entry name" value="DNA_brk_join_enz"/>
</dbReference>
<evidence type="ECO:0000259" key="4">
    <source>
        <dbReference type="Pfam" id="PF13356"/>
    </source>
</evidence>
<protein>
    <submittedName>
        <fullName evidence="6">DUF4102 domain-containing protein</fullName>
    </submittedName>
</protein>
<evidence type="ECO:0000256" key="1">
    <source>
        <dbReference type="ARBA" id="ARBA00008857"/>
    </source>
</evidence>
<accession>A0A844H738</accession>
<reference evidence="6 7" key="1">
    <citation type="submission" date="2019-11" db="EMBL/GenBank/DDBJ databases">
        <authorList>
            <person name="Dong K."/>
        </authorList>
    </citation>
    <scope>NUCLEOTIDE SEQUENCE [LARGE SCALE GENOMIC DNA]</scope>
    <source>
        <strain evidence="6 7">JCM 17370</strain>
    </source>
</reference>
<organism evidence="6 7">
    <name type="scientific">Paracoccus limosus</name>
    <dbReference type="NCBI Taxonomy" id="913252"/>
    <lineage>
        <taxon>Bacteria</taxon>
        <taxon>Pseudomonadati</taxon>
        <taxon>Pseudomonadota</taxon>
        <taxon>Alphaproteobacteria</taxon>
        <taxon>Rhodobacterales</taxon>
        <taxon>Paracoccaceae</taxon>
        <taxon>Paracoccus</taxon>
    </lineage>
</organism>
<keyword evidence="7" id="KW-1185">Reference proteome</keyword>
<dbReference type="Gene3D" id="1.10.150.130">
    <property type="match status" value="1"/>
</dbReference>
<keyword evidence="3" id="KW-0238">DNA-binding</keyword>
<sequence length="261" mass="28320">MCWHGCWQSGEVLALALNLTRVKALVSEGGKPKRESDGGGLYLEATASGSKLWKMAYRFGGRQKTLSFGAWPAVSLVDARSMREQAKKMLADGQDPGAAKRALKSGGNEKTFDVWAGEYIAFRKSNARKPVAESTVDKFEWSRAAVRRQFGGTPITDIKAPEIINALRGIEATRKLHKSAKVKAFVSQVFRYAAAHGVEVMDPGPVVNDAVLKPVVRHHAGLTDPRKVGELLRAIDEYSGDASTRYVSIGIQTAPPIGAQK</sequence>
<evidence type="ECO:0000256" key="2">
    <source>
        <dbReference type="ARBA" id="ARBA00022908"/>
    </source>
</evidence>
<evidence type="ECO:0000313" key="6">
    <source>
        <dbReference type="EMBL" id="MTH36602.1"/>
    </source>
</evidence>
<feature type="domain" description="Phage integrase central" evidence="5">
    <location>
        <begin position="112"/>
        <end position="203"/>
    </location>
</feature>
<evidence type="ECO:0000313" key="7">
    <source>
        <dbReference type="Proteomes" id="UP000442533"/>
    </source>
</evidence>
<name>A0A844H738_9RHOB</name>
<dbReference type="Gene3D" id="3.30.160.390">
    <property type="entry name" value="Integrase, DNA-binding domain"/>
    <property type="match status" value="1"/>
</dbReference>
<dbReference type="Pfam" id="PF13356">
    <property type="entry name" value="Arm-DNA-bind_3"/>
    <property type="match status" value="1"/>
</dbReference>
<dbReference type="InterPro" id="IPR025166">
    <property type="entry name" value="Integrase_DNA_bind_dom"/>
</dbReference>
<dbReference type="InterPro" id="IPR038488">
    <property type="entry name" value="Integrase_DNA-bd_sf"/>
</dbReference>
<dbReference type="SUPFAM" id="SSF56349">
    <property type="entry name" value="DNA breaking-rejoining enzymes"/>
    <property type="match status" value="1"/>
</dbReference>
<dbReference type="Proteomes" id="UP000442533">
    <property type="component" value="Unassembled WGS sequence"/>
</dbReference>
<dbReference type="OrthoDB" id="9795573at2"/>
<comment type="caution">
    <text evidence="6">The sequence shown here is derived from an EMBL/GenBank/DDBJ whole genome shotgun (WGS) entry which is preliminary data.</text>
</comment>
<gene>
    <name evidence="6" type="ORF">GL279_18655</name>
</gene>
<dbReference type="GO" id="GO:0003677">
    <property type="term" value="F:DNA binding"/>
    <property type="evidence" value="ECO:0007669"/>
    <property type="project" value="UniProtKB-KW"/>
</dbReference>
<evidence type="ECO:0000256" key="3">
    <source>
        <dbReference type="ARBA" id="ARBA00023125"/>
    </source>
</evidence>
<dbReference type="InterPro" id="IPR050808">
    <property type="entry name" value="Phage_Integrase"/>
</dbReference>
<feature type="domain" description="Integrase DNA-binding" evidence="4">
    <location>
        <begin position="19"/>
        <end position="102"/>
    </location>
</feature>
<dbReference type="AlphaFoldDB" id="A0A844H738"/>
<dbReference type="PANTHER" id="PTHR30629">
    <property type="entry name" value="PROPHAGE INTEGRASE"/>
    <property type="match status" value="1"/>
</dbReference>
<dbReference type="InterPro" id="IPR010998">
    <property type="entry name" value="Integrase_recombinase_N"/>
</dbReference>
<proteinExistence type="inferred from homology"/>
<dbReference type="EMBL" id="WMIF01000050">
    <property type="protein sequence ID" value="MTH36602.1"/>
    <property type="molecule type" value="Genomic_DNA"/>
</dbReference>